<feature type="compositionally biased region" description="Basic and acidic residues" evidence="1">
    <location>
        <begin position="1"/>
        <end position="10"/>
    </location>
</feature>
<evidence type="ECO:0000256" key="2">
    <source>
        <dbReference type="SAM" id="Phobius"/>
    </source>
</evidence>
<keyword evidence="2" id="KW-0812">Transmembrane</keyword>
<name>A0A9X2VFJ0_9PSEU</name>
<accession>A0A9X2VFJ0</accession>
<evidence type="ECO:0000313" key="3">
    <source>
        <dbReference type="EMBL" id="MCS7475610.1"/>
    </source>
</evidence>
<proteinExistence type="predicted"/>
<gene>
    <name evidence="3" type="ORF">NZH93_02000</name>
</gene>
<dbReference type="AlphaFoldDB" id="A0A9X2VFJ0"/>
<dbReference type="Pfam" id="PF20088">
    <property type="entry name" value="DUF6480"/>
    <property type="match status" value="1"/>
</dbReference>
<keyword evidence="2" id="KW-0472">Membrane</keyword>
<protein>
    <submittedName>
        <fullName evidence="3">DUF6480 family protein</fullName>
    </submittedName>
</protein>
<dbReference type="RefSeq" id="WP_259621122.1">
    <property type="nucleotide sequence ID" value="NZ_JANYMP010000001.1"/>
</dbReference>
<feature type="transmembrane region" description="Helical" evidence="2">
    <location>
        <begin position="47"/>
        <end position="69"/>
    </location>
</feature>
<dbReference type="EMBL" id="JANYMP010000001">
    <property type="protein sequence ID" value="MCS7475610.1"/>
    <property type="molecule type" value="Genomic_DNA"/>
</dbReference>
<feature type="region of interest" description="Disordered" evidence="1">
    <location>
        <begin position="1"/>
        <end position="45"/>
    </location>
</feature>
<keyword evidence="4" id="KW-1185">Reference proteome</keyword>
<sequence>MTAKPPDPDPQRTPGLERGGGVSPGDTPPGSAQTPAGPKDPPIPSRAIGPVVLVVISVMTLMVVIFVVAEVMNWSTLF</sequence>
<evidence type="ECO:0000313" key="4">
    <source>
        <dbReference type="Proteomes" id="UP001141259"/>
    </source>
</evidence>
<dbReference type="Proteomes" id="UP001141259">
    <property type="component" value="Unassembled WGS sequence"/>
</dbReference>
<organism evidence="3 4">
    <name type="scientific">Umezawaea endophytica</name>
    <dbReference type="NCBI Taxonomy" id="1654476"/>
    <lineage>
        <taxon>Bacteria</taxon>
        <taxon>Bacillati</taxon>
        <taxon>Actinomycetota</taxon>
        <taxon>Actinomycetes</taxon>
        <taxon>Pseudonocardiales</taxon>
        <taxon>Pseudonocardiaceae</taxon>
        <taxon>Umezawaea</taxon>
    </lineage>
</organism>
<keyword evidence="2" id="KW-1133">Transmembrane helix</keyword>
<comment type="caution">
    <text evidence="3">The sequence shown here is derived from an EMBL/GenBank/DDBJ whole genome shotgun (WGS) entry which is preliminary data.</text>
</comment>
<evidence type="ECO:0000256" key="1">
    <source>
        <dbReference type="SAM" id="MobiDB-lite"/>
    </source>
</evidence>
<reference evidence="3" key="1">
    <citation type="submission" date="2022-08" db="EMBL/GenBank/DDBJ databases">
        <authorList>
            <person name="Tistechok S."/>
            <person name="Samborskyy M."/>
            <person name="Roman I."/>
        </authorList>
    </citation>
    <scope>NUCLEOTIDE SEQUENCE</scope>
    <source>
        <strain evidence="3">DSM 103496</strain>
    </source>
</reference>
<dbReference type="InterPro" id="IPR045512">
    <property type="entry name" value="DUF6480"/>
</dbReference>